<dbReference type="Proteomes" id="UP001630127">
    <property type="component" value="Unassembled WGS sequence"/>
</dbReference>
<feature type="domain" description="F-box associated beta-propeller type 3" evidence="1">
    <location>
        <begin position="233"/>
        <end position="417"/>
    </location>
</feature>
<feature type="domain" description="F-box associated beta-propeller type 3" evidence="1">
    <location>
        <begin position="107"/>
        <end position="176"/>
    </location>
</feature>
<proteinExistence type="predicted"/>
<organism evidence="2 3">
    <name type="scientific">Cinchona calisaya</name>
    <dbReference type="NCBI Taxonomy" id="153742"/>
    <lineage>
        <taxon>Eukaryota</taxon>
        <taxon>Viridiplantae</taxon>
        <taxon>Streptophyta</taxon>
        <taxon>Embryophyta</taxon>
        <taxon>Tracheophyta</taxon>
        <taxon>Spermatophyta</taxon>
        <taxon>Magnoliopsida</taxon>
        <taxon>eudicotyledons</taxon>
        <taxon>Gunneridae</taxon>
        <taxon>Pentapetalae</taxon>
        <taxon>asterids</taxon>
        <taxon>lamiids</taxon>
        <taxon>Gentianales</taxon>
        <taxon>Rubiaceae</taxon>
        <taxon>Cinchonoideae</taxon>
        <taxon>Cinchoneae</taxon>
        <taxon>Cinchona</taxon>
    </lineage>
</organism>
<evidence type="ECO:0000313" key="2">
    <source>
        <dbReference type="EMBL" id="KAL3533708.1"/>
    </source>
</evidence>
<keyword evidence="3" id="KW-1185">Reference proteome</keyword>
<name>A0ABD3AR74_9GENT</name>
<gene>
    <name evidence="2" type="ORF">ACH5RR_007229</name>
</gene>
<dbReference type="InterPro" id="IPR036047">
    <property type="entry name" value="F-box-like_dom_sf"/>
</dbReference>
<dbReference type="NCBIfam" id="TIGR01640">
    <property type="entry name" value="F_box_assoc_1"/>
    <property type="match status" value="1"/>
</dbReference>
<evidence type="ECO:0000313" key="3">
    <source>
        <dbReference type="Proteomes" id="UP001630127"/>
    </source>
</evidence>
<sequence length="441" mass="50153">MDEEKGKMKKRKKKKMESQYWLPEDVMLQFLLRLQLKNVYQWKCVSKYWCSVISSPSFFDAYVRRHSGGLVISVAETTTRDAELAEKTQLCFYYSSLEVHQPEPFFCRLKLPATCLYKGVTQVVNGLACVYEDERVFVCNVRTGEITRLPDPLSICTKYYFGYDSVGGIYKLLRLNRFPAVRATMAAHYRQAAAKADYYLKEANDHPRAAAAAAYHLRAAADFLRKAADYGLEVEILTLGHYSSWRKLAVPIGDAFVKFDTESLSVNGVLYWVNELLGPSAGLISFNLKQEKFQLVKPPQEDLWLLLKSPNLKLAQFRGRVALSCIVADPECHFVLYVLEDDEGNLWSKHVIPFPPGFGGFASIGTIPIGNLPTGQLLLANTRAKVLARDSSSFTPVYAYDHEKDEFERFVVGKFPESIDLMGFRYKDEGSQQHFLTWKSV</sequence>
<dbReference type="SUPFAM" id="SSF81383">
    <property type="entry name" value="F-box domain"/>
    <property type="match status" value="1"/>
</dbReference>
<dbReference type="PANTHER" id="PTHR31111:SF138">
    <property type="entry name" value="F-BOX ASSOCIATED DOMAIN-CONTAINING PROTEIN"/>
    <property type="match status" value="1"/>
</dbReference>
<dbReference type="InterPro" id="IPR017451">
    <property type="entry name" value="F-box-assoc_interact_dom"/>
</dbReference>
<dbReference type="EMBL" id="JBJUIK010000003">
    <property type="protein sequence ID" value="KAL3533708.1"/>
    <property type="molecule type" value="Genomic_DNA"/>
</dbReference>
<comment type="caution">
    <text evidence="2">The sequence shown here is derived from an EMBL/GenBank/DDBJ whole genome shotgun (WGS) entry which is preliminary data.</text>
</comment>
<dbReference type="PANTHER" id="PTHR31111">
    <property type="entry name" value="BNAA05G37150D PROTEIN-RELATED"/>
    <property type="match status" value="1"/>
</dbReference>
<reference evidence="2 3" key="1">
    <citation type="submission" date="2024-11" db="EMBL/GenBank/DDBJ databases">
        <title>A near-complete genome assembly of Cinchona calisaya.</title>
        <authorList>
            <person name="Lian D.C."/>
            <person name="Zhao X.W."/>
            <person name="Wei L."/>
        </authorList>
    </citation>
    <scope>NUCLEOTIDE SEQUENCE [LARGE SCALE GENOMIC DNA]</scope>
    <source>
        <tissue evidence="2">Nenye</tissue>
    </source>
</reference>
<protein>
    <recommendedName>
        <fullName evidence="1">F-box associated beta-propeller type 3 domain-containing protein</fullName>
    </recommendedName>
</protein>
<dbReference type="AlphaFoldDB" id="A0ABD3AR74"/>
<dbReference type="InterPro" id="IPR013187">
    <property type="entry name" value="F-box-assoc_dom_typ3"/>
</dbReference>
<accession>A0ABD3AR74</accession>
<evidence type="ECO:0000259" key="1">
    <source>
        <dbReference type="Pfam" id="PF08268"/>
    </source>
</evidence>
<dbReference type="Pfam" id="PF08268">
    <property type="entry name" value="FBA_3"/>
    <property type="match status" value="2"/>
</dbReference>